<evidence type="ECO:0000313" key="3">
    <source>
        <dbReference type="Proteomes" id="UP001515683"/>
    </source>
</evidence>
<sequence>MRLPLFISIMIFSAFSFSANLKKVGVIPGYVKNFITYNHDQSISQVSIQDDQVFDVVNNHESLGYLIPVTARFNDIRSVCYITWTLDGVNIKTIIPTVGLGDLETSQCDKVTAVGLIDKPDSGNIKLAVVYKAYSGAEAGSIPFILNVNEKSKILSVDTKNTEQVELTNISAIAEIKKKLADQ</sequence>
<keyword evidence="1" id="KW-0732">Signal</keyword>
<proteinExistence type="predicted"/>
<name>A0ABX0R625_9GAMM</name>
<gene>
    <name evidence="2" type="ORF">F3J40_01140</name>
</gene>
<protein>
    <submittedName>
        <fullName evidence="2">Uncharacterized protein</fullName>
    </submittedName>
</protein>
<accession>A0ABX0R625</accession>
<dbReference type="EMBL" id="VWXF01000001">
    <property type="protein sequence ID" value="NIF20224.1"/>
    <property type="molecule type" value="Genomic_DNA"/>
</dbReference>
<reference evidence="2 3" key="1">
    <citation type="journal article" date="2019" name="bioRxiv">
        <title>Bacteria contribute to plant secondary compound degradation in a generalist herbivore system.</title>
        <authorList>
            <person name="Francoeur C.B."/>
            <person name="Khadempour L."/>
            <person name="Moreira-Soto R.D."/>
            <person name="Gotting K."/>
            <person name="Book A.J."/>
            <person name="Pinto-Tomas A.A."/>
            <person name="Keefover-Ring K."/>
            <person name="Currie C.R."/>
        </authorList>
    </citation>
    <scope>NUCLEOTIDE SEQUENCE [LARGE SCALE GENOMIC DNA]</scope>
    <source>
        <strain evidence="2">Acro-835</strain>
    </source>
</reference>
<feature type="signal peptide" evidence="1">
    <location>
        <begin position="1"/>
        <end position="18"/>
    </location>
</feature>
<feature type="chain" id="PRO_5046560913" evidence="1">
    <location>
        <begin position="19"/>
        <end position="183"/>
    </location>
</feature>
<evidence type="ECO:0000313" key="2">
    <source>
        <dbReference type="EMBL" id="NIF20224.1"/>
    </source>
</evidence>
<dbReference type="Proteomes" id="UP001515683">
    <property type="component" value="Unassembled WGS sequence"/>
</dbReference>
<keyword evidence="3" id="KW-1185">Reference proteome</keyword>
<comment type="caution">
    <text evidence="2">The sequence shown here is derived from an EMBL/GenBank/DDBJ whole genome shotgun (WGS) entry which is preliminary data.</text>
</comment>
<organism evidence="2 3">
    <name type="scientific">Candidatus Pantoea multigeneris</name>
    <dbReference type="NCBI Taxonomy" id="2608357"/>
    <lineage>
        <taxon>Bacteria</taxon>
        <taxon>Pseudomonadati</taxon>
        <taxon>Pseudomonadota</taxon>
        <taxon>Gammaproteobacteria</taxon>
        <taxon>Enterobacterales</taxon>
        <taxon>Erwiniaceae</taxon>
        <taxon>Pantoea</taxon>
    </lineage>
</organism>
<dbReference type="RefSeq" id="WP_167012118.1">
    <property type="nucleotide sequence ID" value="NZ_VWXF01000001.1"/>
</dbReference>
<evidence type="ECO:0000256" key="1">
    <source>
        <dbReference type="SAM" id="SignalP"/>
    </source>
</evidence>